<dbReference type="InterPro" id="IPR036724">
    <property type="entry name" value="Cobalamin-bd_sf"/>
</dbReference>
<keyword evidence="8" id="KW-1185">Reference proteome</keyword>
<feature type="domain" description="B12-binding" evidence="6">
    <location>
        <begin position="1"/>
        <end position="133"/>
    </location>
</feature>
<dbReference type="Gene3D" id="3.40.50.280">
    <property type="entry name" value="Cobalamin-binding domain"/>
    <property type="match status" value="1"/>
</dbReference>
<accession>A0ABQ3N1G0</accession>
<proteinExistence type="predicted"/>
<organism evidence="7 8">
    <name type="scientific">Neobacillus kokaensis</name>
    <dbReference type="NCBI Taxonomy" id="2759023"/>
    <lineage>
        <taxon>Bacteria</taxon>
        <taxon>Bacillati</taxon>
        <taxon>Bacillota</taxon>
        <taxon>Bacilli</taxon>
        <taxon>Bacillales</taxon>
        <taxon>Bacillaceae</taxon>
        <taxon>Neobacillus</taxon>
    </lineage>
</organism>
<comment type="caution">
    <text evidence="7">The sequence shown here is derived from an EMBL/GenBank/DDBJ whole genome shotgun (WGS) entry which is preliminary data.</text>
</comment>
<dbReference type="Pfam" id="PF02310">
    <property type="entry name" value="B12-binding"/>
    <property type="match status" value="1"/>
</dbReference>
<dbReference type="PANTHER" id="PTHR43409:SF16">
    <property type="entry name" value="SLR0320 PROTEIN"/>
    <property type="match status" value="1"/>
</dbReference>
<dbReference type="PROSITE" id="PS51332">
    <property type="entry name" value="B12_BINDING"/>
    <property type="match status" value="1"/>
</dbReference>
<evidence type="ECO:0000256" key="5">
    <source>
        <dbReference type="ARBA" id="ARBA00023014"/>
    </source>
</evidence>
<evidence type="ECO:0000313" key="8">
    <source>
        <dbReference type="Proteomes" id="UP000637074"/>
    </source>
</evidence>
<keyword evidence="4" id="KW-0408">Iron</keyword>
<evidence type="ECO:0000256" key="1">
    <source>
        <dbReference type="ARBA" id="ARBA00001966"/>
    </source>
</evidence>
<keyword evidence="3" id="KW-0479">Metal-binding</keyword>
<evidence type="ECO:0000256" key="4">
    <source>
        <dbReference type="ARBA" id="ARBA00023004"/>
    </source>
</evidence>
<evidence type="ECO:0000256" key="3">
    <source>
        <dbReference type="ARBA" id="ARBA00022723"/>
    </source>
</evidence>
<dbReference type="SUPFAM" id="SSF52242">
    <property type="entry name" value="Cobalamin (vitamin B12)-binding domain"/>
    <property type="match status" value="1"/>
</dbReference>
<dbReference type="InterPro" id="IPR006158">
    <property type="entry name" value="Cobalamin-bd"/>
</dbReference>
<reference evidence="7 8" key="1">
    <citation type="journal article" date="2022" name="Int. J. Syst. Evol. Microbiol.">
        <title>Neobacillus kokaensis sp. nov., isolated from soil.</title>
        <authorList>
            <person name="Yuki K."/>
            <person name="Matsubara H."/>
            <person name="Yamaguchi S."/>
        </authorList>
    </citation>
    <scope>NUCLEOTIDE SEQUENCE [LARGE SCALE GENOMIC DNA]</scope>
    <source>
        <strain evidence="7 8">LOB 377</strain>
    </source>
</reference>
<dbReference type="EMBL" id="BNDS01000007">
    <property type="protein sequence ID" value="GHH98409.1"/>
    <property type="molecule type" value="Genomic_DNA"/>
</dbReference>
<evidence type="ECO:0000256" key="2">
    <source>
        <dbReference type="ARBA" id="ARBA00022691"/>
    </source>
</evidence>
<dbReference type="CDD" id="cd02068">
    <property type="entry name" value="radical_SAM_B12_BD"/>
    <property type="match status" value="1"/>
</dbReference>
<evidence type="ECO:0000259" key="6">
    <source>
        <dbReference type="PROSITE" id="PS51332"/>
    </source>
</evidence>
<dbReference type="PANTHER" id="PTHR43409">
    <property type="entry name" value="ANAEROBIC MAGNESIUM-PROTOPORPHYRIN IX MONOMETHYL ESTER CYCLASE-RELATED"/>
    <property type="match status" value="1"/>
</dbReference>
<keyword evidence="5" id="KW-0411">Iron-sulfur</keyword>
<dbReference type="InterPro" id="IPR051198">
    <property type="entry name" value="BchE-like"/>
</dbReference>
<gene>
    <name evidence="7" type="ORF">AM1BK_19520</name>
</gene>
<protein>
    <recommendedName>
        <fullName evidence="6">B12-binding domain-containing protein</fullName>
    </recommendedName>
</protein>
<sequence>MNVICSTLNAKYIHTNLAIRYLKAYAASEFDISIKEYTIKDPVLNIVSDLYRQKPDVIGFSCYIWNIEETLKVVSMLKKINPSIYIVLGGPEVTYDTTWWMENNPEIDFIVIGEGEQTFKQLLIEIQSSQTFENVPGIAFRQDGQLKVTL</sequence>
<name>A0ABQ3N1G0_9BACI</name>
<comment type="cofactor">
    <cofactor evidence="1">
        <name>[4Fe-4S] cluster</name>
        <dbReference type="ChEBI" id="CHEBI:49883"/>
    </cofactor>
</comment>
<dbReference type="Proteomes" id="UP000637074">
    <property type="component" value="Unassembled WGS sequence"/>
</dbReference>
<keyword evidence="2" id="KW-0949">S-adenosyl-L-methionine</keyword>
<evidence type="ECO:0000313" key="7">
    <source>
        <dbReference type="EMBL" id="GHH98409.1"/>
    </source>
</evidence>